<evidence type="ECO:0000256" key="5">
    <source>
        <dbReference type="ARBA" id="ARBA00023136"/>
    </source>
</evidence>
<name>A0AA41N729_SCICA</name>
<keyword evidence="6 9" id="KW-0675">Receptor</keyword>
<comment type="caution">
    <text evidence="9">The sequence shown here is derived from an EMBL/GenBank/DDBJ whole genome shotgun (WGS) entry which is preliminary data.</text>
</comment>
<dbReference type="FunFam" id="1.20.1070.10:FF:000410">
    <property type="entry name" value="Olfactory receptor 1348"/>
    <property type="match status" value="1"/>
</dbReference>
<dbReference type="GO" id="GO:0016020">
    <property type="term" value="C:membrane"/>
    <property type="evidence" value="ECO:0007669"/>
    <property type="project" value="UniProtKB-SubCell"/>
</dbReference>
<keyword evidence="4" id="KW-0807">Transducer</keyword>
<keyword evidence="4" id="KW-0297">G-protein coupled receptor</keyword>
<dbReference type="PRINTS" id="PR00237">
    <property type="entry name" value="GPCRRHODOPSN"/>
</dbReference>
<proteinExistence type="predicted"/>
<evidence type="ECO:0000256" key="7">
    <source>
        <dbReference type="SAM" id="Phobius"/>
    </source>
</evidence>
<feature type="domain" description="G-protein coupled receptors family 1 profile" evidence="8">
    <location>
        <begin position="41"/>
        <end position="140"/>
    </location>
</feature>
<evidence type="ECO:0000256" key="6">
    <source>
        <dbReference type="ARBA" id="ARBA00023170"/>
    </source>
</evidence>
<organism evidence="9 10">
    <name type="scientific">Sciurus carolinensis</name>
    <name type="common">Eastern gray squirrel</name>
    <dbReference type="NCBI Taxonomy" id="30640"/>
    <lineage>
        <taxon>Eukaryota</taxon>
        <taxon>Metazoa</taxon>
        <taxon>Chordata</taxon>
        <taxon>Craniata</taxon>
        <taxon>Vertebrata</taxon>
        <taxon>Euteleostomi</taxon>
        <taxon>Mammalia</taxon>
        <taxon>Eutheria</taxon>
        <taxon>Euarchontoglires</taxon>
        <taxon>Glires</taxon>
        <taxon>Rodentia</taxon>
        <taxon>Sciuromorpha</taxon>
        <taxon>Sciuridae</taxon>
        <taxon>Sciurinae</taxon>
        <taxon>Sciurini</taxon>
        <taxon>Sciurus</taxon>
    </lineage>
</organism>
<evidence type="ECO:0000256" key="4">
    <source>
        <dbReference type="ARBA" id="ARBA00023040"/>
    </source>
</evidence>
<evidence type="ECO:0000313" key="9">
    <source>
        <dbReference type="EMBL" id="MBZ3885007.1"/>
    </source>
</evidence>
<feature type="transmembrane region" description="Helical" evidence="7">
    <location>
        <begin position="26"/>
        <end position="47"/>
    </location>
</feature>
<keyword evidence="3 7" id="KW-1133">Transmembrane helix</keyword>
<dbReference type="Pfam" id="PF00001">
    <property type="entry name" value="7tm_1"/>
    <property type="match status" value="1"/>
</dbReference>
<dbReference type="PROSITE" id="PS50262">
    <property type="entry name" value="G_PROTEIN_RECEP_F1_2"/>
    <property type="match status" value="1"/>
</dbReference>
<feature type="transmembrane region" description="Helical" evidence="7">
    <location>
        <begin position="59"/>
        <end position="78"/>
    </location>
</feature>
<reference evidence="9" key="1">
    <citation type="submission" date="2020-03" db="EMBL/GenBank/DDBJ databases">
        <title>Studies in the Genomics of Life Span.</title>
        <authorList>
            <person name="Glass D."/>
        </authorList>
    </citation>
    <scope>NUCLEOTIDE SEQUENCE</scope>
    <source>
        <strain evidence="9">SUZIE</strain>
        <tissue evidence="9">Muscle</tissue>
    </source>
</reference>
<feature type="transmembrane region" description="Helical" evidence="7">
    <location>
        <begin position="98"/>
        <end position="120"/>
    </location>
</feature>
<evidence type="ECO:0000259" key="8">
    <source>
        <dbReference type="PROSITE" id="PS50262"/>
    </source>
</evidence>
<evidence type="ECO:0000256" key="3">
    <source>
        <dbReference type="ARBA" id="ARBA00022989"/>
    </source>
</evidence>
<protein>
    <submittedName>
        <fullName evidence="9">Olfactory receptor 7A17</fullName>
    </submittedName>
</protein>
<dbReference type="EMBL" id="JAATJV010397425">
    <property type="protein sequence ID" value="MBZ3885007.1"/>
    <property type="molecule type" value="Genomic_DNA"/>
</dbReference>
<evidence type="ECO:0000256" key="2">
    <source>
        <dbReference type="ARBA" id="ARBA00022692"/>
    </source>
</evidence>
<dbReference type="PANTHER" id="PTHR48001">
    <property type="entry name" value="OLFACTORY RECEPTOR"/>
    <property type="match status" value="1"/>
</dbReference>
<gene>
    <name evidence="9" type="ORF">SUZIE_180790</name>
</gene>
<evidence type="ECO:0000256" key="1">
    <source>
        <dbReference type="ARBA" id="ARBA00004141"/>
    </source>
</evidence>
<keyword evidence="5 7" id="KW-0472">Membrane</keyword>
<dbReference type="AlphaFoldDB" id="A0AA41N729"/>
<dbReference type="InterPro" id="IPR017452">
    <property type="entry name" value="GPCR_Rhodpsn_7TM"/>
</dbReference>
<dbReference type="SUPFAM" id="SSF81321">
    <property type="entry name" value="Family A G protein-coupled receptor-like"/>
    <property type="match status" value="1"/>
</dbReference>
<accession>A0AA41N729</accession>
<dbReference type="Gene3D" id="1.20.1070.10">
    <property type="entry name" value="Rhodopsin 7-helix transmembrane proteins"/>
    <property type="match status" value="1"/>
</dbReference>
<dbReference type="Proteomes" id="UP001166674">
    <property type="component" value="Unassembled WGS sequence"/>
</dbReference>
<dbReference type="GO" id="GO:0004930">
    <property type="term" value="F:G protein-coupled receptor activity"/>
    <property type="evidence" value="ECO:0007669"/>
    <property type="project" value="UniProtKB-KW"/>
</dbReference>
<keyword evidence="10" id="KW-1185">Reference proteome</keyword>
<keyword evidence="2 7" id="KW-0812">Transmembrane</keyword>
<dbReference type="InterPro" id="IPR000276">
    <property type="entry name" value="GPCR_Rhodpsn"/>
</dbReference>
<comment type="subcellular location">
    <subcellularLocation>
        <location evidence="1">Membrane</location>
        <topology evidence="1">Multi-pass membrane protein</topology>
    </subcellularLocation>
</comment>
<evidence type="ECO:0000313" key="10">
    <source>
        <dbReference type="Proteomes" id="UP001166674"/>
    </source>
</evidence>
<sequence length="140" mass="16017">MKPMNDTEISEFLLLGFAEDAELQPLIFGLFLSMYLVTVLGNLLIILATISDSHLHMPMYFFLSNLSFVDICFTSTTVPKMLVNIQIQSKAITYEGCITQIHFFVLLIELDILLLTVMAYDRYEAICRPLHYMAIMKPLV</sequence>